<dbReference type="Pfam" id="PF11716">
    <property type="entry name" value="MDMPI_N"/>
    <property type="match status" value="1"/>
</dbReference>
<feature type="domain" description="Mycothiol-dependent maleylpyruvate isomerase metal-binding" evidence="1">
    <location>
        <begin position="12"/>
        <end position="147"/>
    </location>
</feature>
<accession>A0A4R7T6C2</accession>
<organism evidence="2 3">
    <name type="scientific">Kribbella voronezhensis</name>
    <dbReference type="NCBI Taxonomy" id="2512212"/>
    <lineage>
        <taxon>Bacteria</taxon>
        <taxon>Bacillati</taxon>
        <taxon>Actinomycetota</taxon>
        <taxon>Actinomycetes</taxon>
        <taxon>Propionibacteriales</taxon>
        <taxon>Kribbellaceae</taxon>
        <taxon>Kribbella</taxon>
    </lineage>
</organism>
<dbReference type="InterPro" id="IPR034660">
    <property type="entry name" value="DinB/YfiT-like"/>
</dbReference>
<dbReference type="AlphaFoldDB" id="A0A4R7T6C2"/>
<evidence type="ECO:0000313" key="2">
    <source>
        <dbReference type="EMBL" id="TDU87384.1"/>
    </source>
</evidence>
<dbReference type="RefSeq" id="WP_133977166.1">
    <property type="nucleotide sequence ID" value="NZ_SOCE01000001.1"/>
</dbReference>
<sequence length="263" mass="28254">MSNADTVIAALRSGYDDLAEVVEKFSDAQLTGPSGAAEWDISQVLSHLGSGAEIMTSTVRAALDGNPALGGDYNQSVWDRWNAMTPKERADGFLEKNETLIALFESLDATQREELRIDLGYLPEPADVATVARMRLNEFALHSWDVRAGLDEKATVAPEAVVELLGGPNNLIGWISKPDALNGSFSVIQVSTSDPAAELTLRLNDPVSIDNAPADNADGTLTLPAEAWLRLLAGRLRPQYTPETVKTTGAASLETLRQVFAGY</sequence>
<dbReference type="InterPro" id="IPR017517">
    <property type="entry name" value="Maleyloyr_isom"/>
</dbReference>
<dbReference type="Proteomes" id="UP000295151">
    <property type="component" value="Unassembled WGS sequence"/>
</dbReference>
<dbReference type="InterPro" id="IPR024344">
    <property type="entry name" value="MDMPI_metal-binding"/>
</dbReference>
<dbReference type="NCBIfam" id="TIGR03083">
    <property type="entry name" value="maleylpyruvate isomerase family mycothiol-dependent enzyme"/>
    <property type="match status" value="1"/>
</dbReference>
<dbReference type="Gene3D" id="1.20.120.450">
    <property type="entry name" value="dinb family like domain"/>
    <property type="match status" value="1"/>
</dbReference>
<gene>
    <name evidence="2" type="ORF">EV138_0905</name>
</gene>
<dbReference type="OrthoDB" id="3213691at2"/>
<keyword evidence="3" id="KW-1185">Reference proteome</keyword>
<dbReference type="EMBL" id="SOCE01000001">
    <property type="protein sequence ID" value="TDU87384.1"/>
    <property type="molecule type" value="Genomic_DNA"/>
</dbReference>
<dbReference type="SUPFAM" id="SSF109854">
    <property type="entry name" value="DinB/YfiT-like putative metalloenzymes"/>
    <property type="match status" value="1"/>
</dbReference>
<proteinExistence type="predicted"/>
<dbReference type="GO" id="GO:0046872">
    <property type="term" value="F:metal ion binding"/>
    <property type="evidence" value="ECO:0007669"/>
    <property type="project" value="InterPro"/>
</dbReference>
<reference evidence="2 3" key="1">
    <citation type="submission" date="2019-03" db="EMBL/GenBank/DDBJ databases">
        <title>Genomic Encyclopedia of Type Strains, Phase III (KMG-III): the genomes of soil and plant-associated and newly described type strains.</title>
        <authorList>
            <person name="Whitman W."/>
        </authorList>
    </citation>
    <scope>NUCLEOTIDE SEQUENCE [LARGE SCALE GENOMIC DNA]</scope>
    <source>
        <strain evidence="2 3">VKM Ac-2575</strain>
    </source>
</reference>
<comment type="caution">
    <text evidence="2">The sequence shown here is derived from an EMBL/GenBank/DDBJ whole genome shotgun (WGS) entry which is preliminary data.</text>
</comment>
<protein>
    <submittedName>
        <fullName evidence="2">Uncharacterized protein (TIGR03083 family)</fullName>
    </submittedName>
</protein>
<evidence type="ECO:0000259" key="1">
    <source>
        <dbReference type="Pfam" id="PF11716"/>
    </source>
</evidence>
<evidence type="ECO:0000313" key="3">
    <source>
        <dbReference type="Proteomes" id="UP000295151"/>
    </source>
</evidence>
<name>A0A4R7T6C2_9ACTN</name>